<evidence type="ECO:0000313" key="7">
    <source>
        <dbReference type="EMBL" id="ORY40524.1"/>
    </source>
</evidence>
<feature type="transmembrane region" description="Helical" evidence="6">
    <location>
        <begin position="258"/>
        <end position="281"/>
    </location>
</feature>
<feature type="transmembrane region" description="Helical" evidence="6">
    <location>
        <begin position="366"/>
        <end position="387"/>
    </location>
</feature>
<dbReference type="PANTHER" id="PTHR42770:SF7">
    <property type="entry name" value="MEMBRANE PROTEIN"/>
    <property type="match status" value="1"/>
</dbReference>
<accession>A0A1Y2C0U3</accession>
<evidence type="ECO:0000256" key="4">
    <source>
        <dbReference type="ARBA" id="ARBA00022989"/>
    </source>
</evidence>
<dbReference type="OrthoDB" id="3900342at2759"/>
<feature type="transmembrane region" description="Helical" evidence="6">
    <location>
        <begin position="393"/>
        <end position="419"/>
    </location>
</feature>
<dbReference type="PANTHER" id="PTHR42770">
    <property type="entry name" value="AMINO ACID TRANSPORTER-RELATED"/>
    <property type="match status" value="1"/>
</dbReference>
<keyword evidence="4 6" id="KW-1133">Transmembrane helix</keyword>
<name>A0A1Y2C0U3_9FUNG</name>
<gene>
    <name evidence="7" type="ORF">BCR33DRAFT_719478</name>
</gene>
<evidence type="ECO:0000256" key="2">
    <source>
        <dbReference type="ARBA" id="ARBA00022475"/>
    </source>
</evidence>
<dbReference type="EMBL" id="MCGO01000035">
    <property type="protein sequence ID" value="ORY40524.1"/>
    <property type="molecule type" value="Genomic_DNA"/>
</dbReference>
<evidence type="ECO:0000256" key="5">
    <source>
        <dbReference type="ARBA" id="ARBA00023136"/>
    </source>
</evidence>
<evidence type="ECO:0000313" key="8">
    <source>
        <dbReference type="Proteomes" id="UP000193642"/>
    </source>
</evidence>
<evidence type="ECO:0008006" key="9">
    <source>
        <dbReference type="Google" id="ProtNLM"/>
    </source>
</evidence>
<dbReference type="InterPro" id="IPR050367">
    <property type="entry name" value="APC_superfamily"/>
</dbReference>
<sequence>MVMLSFSRKQIQLSKEEDEIQSNPNILPKLGSTLFLWSIMFSIIMNADWSEELRLGYGSLVVGCAMGCVLFWCLTVVLVELMAAFPFTGGTALYTRAAFGKVMGHIAAQCQIWELELNCVSSLINLVGNITSPVWSTMGTKYDGLWWAVCMVGCLAFIGISTRWFIRVICLLAVLEAAAFTLAPLILIPKVDIQWGVANASNTPIDQFTGVSTKTLFPTGIQGILQVLPIAVWVFLGIDGITLLSQETHNFPKSGPRAIVQFMATSTIIYFLQIIICPLVSPGVSKVGFGSSQTILTQSLMNQFPNSQTLIICVYSLIQNVIGLWASVHLLSRQMISLGYIRYWPSFVITTKYHMPRSGRLISREVPWFALLIESGWILITAAIQSALPFTPISVFIVTGASLYSIAVSIFLFLAYIRLRYVGLHRPIKYTFTLPCAILGLIIAGITVVVMAGNADYRTAFWICIAKLCVEVAIYLAVQWWLRKRVKRVKTVVPILLFSSDNVLDVGERERRKDDEVLEEAYDICDTGMDPEKSDSFQKHVLNLE</sequence>
<keyword evidence="8" id="KW-1185">Reference proteome</keyword>
<dbReference type="GO" id="GO:0022857">
    <property type="term" value="F:transmembrane transporter activity"/>
    <property type="evidence" value="ECO:0007669"/>
    <property type="project" value="InterPro"/>
</dbReference>
<dbReference type="Proteomes" id="UP000193642">
    <property type="component" value="Unassembled WGS sequence"/>
</dbReference>
<feature type="transmembrane region" description="Helical" evidence="6">
    <location>
        <begin position="57"/>
        <end position="79"/>
    </location>
</feature>
<evidence type="ECO:0000256" key="1">
    <source>
        <dbReference type="ARBA" id="ARBA00004651"/>
    </source>
</evidence>
<keyword evidence="5 6" id="KW-0472">Membrane</keyword>
<comment type="subcellular location">
    <subcellularLocation>
        <location evidence="1">Cell membrane</location>
        <topology evidence="1">Multi-pass membrane protein</topology>
    </subcellularLocation>
</comment>
<feature type="transmembrane region" description="Helical" evidence="6">
    <location>
        <begin position="224"/>
        <end position="246"/>
    </location>
</feature>
<evidence type="ECO:0000256" key="3">
    <source>
        <dbReference type="ARBA" id="ARBA00022692"/>
    </source>
</evidence>
<comment type="caution">
    <text evidence="7">The sequence shown here is derived from an EMBL/GenBank/DDBJ whole genome shotgun (WGS) entry which is preliminary data.</text>
</comment>
<feature type="transmembrane region" description="Helical" evidence="6">
    <location>
        <begin position="168"/>
        <end position="188"/>
    </location>
</feature>
<dbReference type="AlphaFoldDB" id="A0A1Y2C0U3"/>
<keyword evidence="3 6" id="KW-0812">Transmembrane</keyword>
<feature type="transmembrane region" description="Helical" evidence="6">
    <location>
        <begin position="144"/>
        <end position="161"/>
    </location>
</feature>
<reference evidence="7 8" key="1">
    <citation type="submission" date="2016-07" db="EMBL/GenBank/DDBJ databases">
        <title>Pervasive Adenine N6-methylation of Active Genes in Fungi.</title>
        <authorList>
            <consortium name="DOE Joint Genome Institute"/>
            <person name="Mondo S.J."/>
            <person name="Dannebaum R.O."/>
            <person name="Kuo R.C."/>
            <person name="Labutti K."/>
            <person name="Haridas S."/>
            <person name="Kuo A."/>
            <person name="Salamov A."/>
            <person name="Ahrendt S.R."/>
            <person name="Lipzen A."/>
            <person name="Sullivan W."/>
            <person name="Andreopoulos W.B."/>
            <person name="Clum A."/>
            <person name="Lindquist E."/>
            <person name="Daum C."/>
            <person name="Ramamoorthy G.K."/>
            <person name="Gryganskyi A."/>
            <person name="Culley D."/>
            <person name="Magnuson J.K."/>
            <person name="James T.Y."/>
            <person name="O'Malley M.A."/>
            <person name="Stajich J.E."/>
            <person name="Spatafora J.W."/>
            <person name="Visel A."/>
            <person name="Grigoriev I.V."/>
        </authorList>
    </citation>
    <scope>NUCLEOTIDE SEQUENCE [LARGE SCALE GENOMIC DNA]</scope>
    <source>
        <strain evidence="7 8">JEL800</strain>
    </source>
</reference>
<proteinExistence type="predicted"/>
<organism evidence="7 8">
    <name type="scientific">Rhizoclosmatium globosum</name>
    <dbReference type="NCBI Taxonomy" id="329046"/>
    <lineage>
        <taxon>Eukaryota</taxon>
        <taxon>Fungi</taxon>
        <taxon>Fungi incertae sedis</taxon>
        <taxon>Chytridiomycota</taxon>
        <taxon>Chytridiomycota incertae sedis</taxon>
        <taxon>Chytridiomycetes</taxon>
        <taxon>Chytridiales</taxon>
        <taxon>Chytriomycetaceae</taxon>
        <taxon>Rhizoclosmatium</taxon>
    </lineage>
</organism>
<keyword evidence="2" id="KW-1003">Cell membrane</keyword>
<feature type="transmembrane region" description="Helical" evidence="6">
    <location>
        <begin position="309"/>
        <end position="332"/>
    </location>
</feature>
<dbReference type="Pfam" id="PF13520">
    <property type="entry name" value="AA_permease_2"/>
    <property type="match status" value="1"/>
</dbReference>
<evidence type="ECO:0000256" key="6">
    <source>
        <dbReference type="SAM" id="Phobius"/>
    </source>
</evidence>
<dbReference type="GO" id="GO:0005886">
    <property type="term" value="C:plasma membrane"/>
    <property type="evidence" value="ECO:0007669"/>
    <property type="project" value="UniProtKB-SubCell"/>
</dbReference>
<feature type="transmembrane region" description="Helical" evidence="6">
    <location>
        <begin position="459"/>
        <end position="482"/>
    </location>
</feature>
<feature type="transmembrane region" description="Helical" evidence="6">
    <location>
        <begin position="431"/>
        <end position="453"/>
    </location>
</feature>
<dbReference type="Gene3D" id="1.20.1740.10">
    <property type="entry name" value="Amino acid/polyamine transporter I"/>
    <property type="match status" value="1"/>
</dbReference>
<protein>
    <recommendedName>
        <fullName evidence="9">Amino acid transporter</fullName>
    </recommendedName>
</protein>
<dbReference type="InterPro" id="IPR002293">
    <property type="entry name" value="AA/rel_permease1"/>
</dbReference>